<dbReference type="AlphaFoldDB" id="A0A085WCK1"/>
<dbReference type="Proteomes" id="UP000028725">
    <property type="component" value="Unassembled WGS sequence"/>
</dbReference>
<evidence type="ECO:0000313" key="3">
    <source>
        <dbReference type="Proteomes" id="UP000028725"/>
    </source>
</evidence>
<evidence type="ECO:0008006" key="4">
    <source>
        <dbReference type="Google" id="ProtNLM"/>
    </source>
</evidence>
<protein>
    <recommendedName>
        <fullName evidence="4">Lipoprotein</fullName>
    </recommendedName>
</protein>
<keyword evidence="1" id="KW-0732">Signal</keyword>
<feature type="signal peptide" evidence="1">
    <location>
        <begin position="1"/>
        <end position="18"/>
    </location>
</feature>
<accession>A0A085WCK1</accession>
<comment type="caution">
    <text evidence="2">The sequence shown here is derived from an EMBL/GenBank/DDBJ whole genome shotgun (WGS) entry which is preliminary data.</text>
</comment>
<gene>
    <name evidence="2" type="ORF">DB31_1530</name>
</gene>
<proteinExistence type="predicted"/>
<dbReference type="EMBL" id="JMCB01000012">
    <property type="protein sequence ID" value="KFE65414.1"/>
    <property type="molecule type" value="Genomic_DNA"/>
</dbReference>
<evidence type="ECO:0000313" key="2">
    <source>
        <dbReference type="EMBL" id="KFE65414.1"/>
    </source>
</evidence>
<sequence length="94" mass="9626">MRPLILASLAFLSGCCLSMEEFDQQAEEAAACSPGDTCVLAGSAQCLCARPVNASKAAELNASAGDVCCGGTMVECIAFTNLRCENGQCVGDIQ</sequence>
<dbReference type="PROSITE" id="PS51257">
    <property type="entry name" value="PROKAR_LIPOPROTEIN"/>
    <property type="match status" value="1"/>
</dbReference>
<organism evidence="2 3">
    <name type="scientific">Hyalangium minutum</name>
    <dbReference type="NCBI Taxonomy" id="394096"/>
    <lineage>
        <taxon>Bacteria</taxon>
        <taxon>Pseudomonadati</taxon>
        <taxon>Myxococcota</taxon>
        <taxon>Myxococcia</taxon>
        <taxon>Myxococcales</taxon>
        <taxon>Cystobacterineae</taxon>
        <taxon>Archangiaceae</taxon>
        <taxon>Hyalangium</taxon>
    </lineage>
</organism>
<dbReference type="RefSeq" id="WP_044193250.1">
    <property type="nucleotide sequence ID" value="NZ_JMCB01000012.1"/>
</dbReference>
<name>A0A085WCK1_9BACT</name>
<reference evidence="2 3" key="1">
    <citation type="submission" date="2014-04" db="EMBL/GenBank/DDBJ databases">
        <title>Genome assembly of Hyalangium minutum DSM 14724.</title>
        <authorList>
            <person name="Sharma G."/>
            <person name="Subramanian S."/>
        </authorList>
    </citation>
    <scope>NUCLEOTIDE SEQUENCE [LARGE SCALE GENOMIC DNA]</scope>
    <source>
        <strain evidence="2 3">DSM 14724</strain>
    </source>
</reference>
<keyword evidence="3" id="KW-1185">Reference proteome</keyword>
<dbReference type="STRING" id="394096.DB31_1530"/>
<feature type="chain" id="PRO_5001799598" description="Lipoprotein" evidence="1">
    <location>
        <begin position="19"/>
        <end position="94"/>
    </location>
</feature>
<evidence type="ECO:0000256" key="1">
    <source>
        <dbReference type="SAM" id="SignalP"/>
    </source>
</evidence>